<dbReference type="Proteomes" id="UP000467379">
    <property type="component" value="Chromosome"/>
</dbReference>
<evidence type="ECO:0000313" key="2">
    <source>
        <dbReference type="Proteomes" id="UP000467379"/>
    </source>
</evidence>
<proteinExistence type="predicted"/>
<sequence>MLAWYSFGIFVATPTDFPSGETAIAPQDSSSACAVGTTATANAATAAPPAAKTAMRVRELAPIMVFLSLVQAGLAFCGATPSRFKGQDAG</sequence>
<evidence type="ECO:0008006" key="3">
    <source>
        <dbReference type="Google" id="ProtNLM"/>
    </source>
</evidence>
<name>A0ABM7KKU5_9MYCO</name>
<accession>A0ABM7KKU5</accession>
<dbReference type="EMBL" id="AP022606">
    <property type="protein sequence ID" value="BBZ11751.1"/>
    <property type="molecule type" value="Genomic_DNA"/>
</dbReference>
<gene>
    <name evidence="1" type="ORF">MBRA_19460</name>
</gene>
<protein>
    <recommendedName>
        <fullName evidence="3">Lipoprotein LpqS</fullName>
    </recommendedName>
</protein>
<organism evidence="1 2">
    <name type="scientific">Mycobacterium branderi</name>
    <dbReference type="NCBI Taxonomy" id="43348"/>
    <lineage>
        <taxon>Bacteria</taxon>
        <taxon>Bacillati</taxon>
        <taxon>Actinomycetota</taxon>
        <taxon>Actinomycetes</taxon>
        <taxon>Mycobacteriales</taxon>
        <taxon>Mycobacteriaceae</taxon>
        <taxon>Mycobacterium</taxon>
    </lineage>
</organism>
<keyword evidence="2" id="KW-1185">Reference proteome</keyword>
<evidence type="ECO:0000313" key="1">
    <source>
        <dbReference type="EMBL" id="BBZ11751.1"/>
    </source>
</evidence>
<reference evidence="1 2" key="1">
    <citation type="journal article" date="2019" name="Emerg. Microbes Infect.">
        <title>Comprehensive subspecies identification of 175 nontuberculous mycobacteria species based on 7547 genomic profiles.</title>
        <authorList>
            <person name="Matsumoto Y."/>
            <person name="Kinjo T."/>
            <person name="Motooka D."/>
            <person name="Nabeya D."/>
            <person name="Jung N."/>
            <person name="Uechi K."/>
            <person name="Horii T."/>
            <person name="Iida T."/>
            <person name="Fujita J."/>
            <person name="Nakamura S."/>
        </authorList>
    </citation>
    <scope>NUCLEOTIDE SEQUENCE [LARGE SCALE GENOMIC DNA]</scope>
    <source>
        <strain evidence="1 2">JCM 12687</strain>
    </source>
</reference>